<name>A0A1D6EP46_MAIZE</name>
<reference evidence="2" key="1">
    <citation type="submission" date="2015-12" db="EMBL/GenBank/DDBJ databases">
        <title>Update maize B73 reference genome by single molecule sequencing technologies.</title>
        <authorList>
            <consortium name="Maize Genome Sequencing Project"/>
            <person name="Ware D."/>
        </authorList>
    </citation>
    <scope>NUCLEOTIDE SEQUENCE [LARGE SCALE GENOMIC DNA]</scope>
    <source>
        <tissue evidence="2">Seedling</tissue>
    </source>
</reference>
<dbReference type="OMA" id="TEAAWKQ"/>
<dbReference type="PANTHER" id="PTHR33472">
    <property type="entry name" value="OS01G0106600 PROTEIN"/>
    <property type="match status" value="1"/>
</dbReference>
<dbReference type="PANTHER" id="PTHR33472:SF18">
    <property type="entry name" value="OS09G0327500 PROTEIN"/>
    <property type="match status" value="1"/>
</dbReference>
<dbReference type="AlphaFoldDB" id="A0A1D6EP46"/>
<evidence type="ECO:0000256" key="1">
    <source>
        <dbReference type="SAM" id="MobiDB-lite"/>
    </source>
</evidence>
<accession>A0A1D6EP46</accession>
<gene>
    <name evidence="2" type="ORF">ZEAMMB73_Zm00001d005615</name>
</gene>
<feature type="compositionally biased region" description="Basic and acidic residues" evidence="1">
    <location>
        <begin position="39"/>
        <end position="48"/>
    </location>
</feature>
<evidence type="ECO:0000313" key="2">
    <source>
        <dbReference type="EMBL" id="ONM21554.1"/>
    </source>
</evidence>
<dbReference type="ExpressionAtlas" id="A0A1D6EP46">
    <property type="expression patterns" value="baseline"/>
</dbReference>
<feature type="compositionally biased region" description="Basic and acidic residues" evidence="1">
    <location>
        <begin position="144"/>
        <end position="158"/>
    </location>
</feature>
<proteinExistence type="predicted"/>
<dbReference type="EMBL" id="CM007648">
    <property type="protein sequence ID" value="ONM21554.1"/>
    <property type="molecule type" value="Genomic_DNA"/>
</dbReference>
<dbReference type="InParanoid" id="A0A1D6EP46"/>
<organism evidence="2">
    <name type="scientific">Zea mays</name>
    <name type="common">Maize</name>
    <dbReference type="NCBI Taxonomy" id="4577"/>
    <lineage>
        <taxon>Eukaryota</taxon>
        <taxon>Viridiplantae</taxon>
        <taxon>Streptophyta</taxon>
        <taxon>Embryophyta</taxon>
        <taxon>Tracheophyta</taxon>
        <taxon>Spermatophyta</taxon>
        <taxon>Magnoliopsida</taxon>
        <taxon>Liliopsida</taxon>
        <taxon>Poales</taxon>
        <taxon>Poaceae</taxon>
        <taxon>PACMAD clade</taxon>
        <taxon>Panicoideae</taxon>
        <taxon>Andropogonodae</taxon>
        <taxon>Andropogoneae</taxon>
        <taxon>Tripsacinae</taxon>
        <taxon>Zea</taxon>
    </lineage>
</organism>
<protein>
    <submittedName>
        <fullName evidence="2">Uncharacterized protein</fullName>
    </submittedName>
</protein>
<feature type="region of interest" description="Disordered" evidence="1">
    <location>
        <begin position="132"/>
        <end position="158"/>
    </location>
</feature>
<feature type="compositionally biased region" description="Low complexity" evidence="1">
    <location>
        <begin position="9"/>
        <end position="24"/>
    </location>
</feature>
<dbReference type="STRING" id="4577.A0A1D6EP46"/>
<sequence length="158" mass="16299">MPGPGSRPSVVATNVNVQSVNNSSMEESTCADGNPGVRVDVKSAREEPAAATTPKPVSREEEEPNEPVRGPPLVVTPQKSAAAGGCETAPAKPRPRRCLRALMMENGSDTGAARKPRPSACRFQCVTDHAPTAAATSGGGAGDKNADYGRKLSTEEAC</sequence>
<feature type="region of interest" description="Disordered" evidence="1">
    <location>
        <begin position="1"/>
        <end position="94"/>
    </location>
</feature>